<comment type="caution">
    <text evidence="2">The sequence shown here is derived from an EMBL/GenBank/DDBJ whole genome shotgun (WGS) entry which is preliminary data.</text>
</comment>
<accession>A0ABS0Z9L3</accession>
<evidence type="ECO:0000256" key="1">
    <source>
        <dbReference type="SAM" id="SignalP"/>
    </source>
</evidence>
<keyword evidence="1" id="KW-0732">Signal</keyword>
<evidence type="ECO:0000313" key="3">
    <source>
        <dbReference type="Proteomes" id="UP000598488"/>
    </source>
</evidence>
<reference evidence="2 3" key="1">
    <citation type="submission" date="2020-12" db="EMBL/GenBank/DDBJ databases">
        <title>Comparative genome analysis of fungal antagonists Marinomonas ostreistagni 398 and M. spartinae 468.</title>
        <authorList>
            <person name="Fields J.L."/>
            <person name="Mavrodi O.V."/>
            <person name="Biber P.D."/>
            <person name="Indest K.J."/>
            <person name="Mavrodi D.V."/>
        </authorList>
    </citation>
    <scope>NUCLEOTIDE SEQUENCE [LARGE SCALE GENOMIC DNA]</scope>
    <source>
        <strain evidence="2 3">USM7</strain>
    </source>
</reference>
<feature type="chain" id="PRO_5045087877" evidence="1">
    <location>
        <begin position="22"/>
        <end position="145"/>
    </location>
</feature>
<gene>
    <name evidence="2" type="ORF">JHD44_06570</name>
</gene>
<dbReference type="RefSeq" id="WP_199461971.1">
    <property type="nucleotide sequence ID" value="NZ_JAEMUH010000005.1"/>
</dbReference>
<feature type="signal peptide" evidence="1">
    <location>
        <begin position="1"/>
        <end position="21"/>
    </location>
</feature>
<organism evidence="2 3">
    <name type="scientific">Marinomonas ostreistagni</name>
    <dbReference type="NCBI Taxonomy" id="359209"/>
    <lineage>
        <taxon>Bacteria</taxon>
        <taxon>Pseudomonadati</taxon>
        <taxon>Pseudomonadota</taxon>
        <taxon>Gammaproteobacteria</taxon>
        <taxon>Oceanospirillales</taxon>
        <taxon>Oceanospirillaceae</taxon>
        <taxon>Marinomonas</taxon>
    </lineage>
</organism>
<keyword evidence="3" id="KW-1185">Reference proteome</keyword>
<protein>
    <submittedName>
        <fullName evidence="2">Excinuclease ATPase subunit</fullName>
    </submittedName>
</protein>
<sequence length="145" mass="15785">MKQLLVILTSLCLFFPSISQARDTKHMLSIDDAMQSSDFQEKLDGSIKLYFGDQTHSKVVSKAGNFTTNKKTNAVGKSDERACNWVFLSALLALQERAKAEGANAVVNISSYYKKNKVSSSSEFECHAGAIMAGVALNADVVTLK</sequence>
<evidence type="ECO:0000313" key="2">
    <source>
        <dbReference type="EMBL" id="MBJ7550339.1"/>
    </source>
</evidence>
<name>A0ABS0Z9L3_9GAMM</name>
<proteinExistence type="predicted"/>
<dbReference type="Proteomes" id="UP000598488">
    <property type="component" value="Unassembled WGS sequence"/>
</dbReference>
<dbReference type="EMBL" id="JAEMUH010000005">
    <property type="protein sequence ID" value="MBJ7550339.1"/>
    <property type="molecule type" value="Genomic_DNA"/>
</dbReference>